<dbReference type="EMBL" id="BNEC01000005">
    <property type="protein sequence ID" value="GHI69155.1"/>
    <property type="molecule type" value="Genomic_DNA"/>
</dbReference>
<keyword evidence="2" id="KW-1185">Reference proteome</keyword>
<dbReference type="RefSeq" id="WP_189743435.1">
    <property type="nucleotide sequence ID" value="NZ_BMRL01000013.1"/>
</dbReference>
<proteinExistence type="predicted"/>
<dbReference type="PANTHER" id="PTHR43611:SF3">
    <property type="entry name" value="FLAVIN MONONUCLEOTIDE HYDROLASE 1, CHLOROPLATIC"/>
    <property type="match status" value="1"/>
</dbReference>
<dbReference type="SFLD" id="SFLDG01129">
    <property type="entry name" value="C1.5:_HAD__Beta-PGM__Phosphata"/>
    <property type="match status" value="1"/>
</dbReference>
<evidence type="ECO:0000313" key="2">
    <source>
        <dbReference type="Proteomes" id="UP000613974"/>
    </source>
</evidence>
<dbReference type="GeneID" id="95587452"/>
<dbReference type="NCBIfam" id="TIGR01549">
    <property type="entry name" value="HAD-SF-IA-v1"/>
    <property type="match status" value="1"/>
</dbReference>
<protein>
    <recommendedName>
        <fullName evidence="3">Hydrolase</fullName>
    </recommendedName>
</protein>
<dbReference type="PANTHER" id="PTHR43611">
    <property type="entry name" value="ALPHA-D-GLUCOSE 1-PHOSPHATE PHOSPHATASE"/>
    <property type="match status" value="1"/>
</dbReference>
<sequence length="205" mass="21749">MSDAPFDAVLCDFDGVLRLWDPDGMTALDRQAGLPEGTLASAAFRPELLDAAVTGLISDERWRRRVAEDLAEVCGSPARAQDLVAGWSALTGRVDAAVLELLTAIRSRVPVVLVSNATTRLEADLTALGLADAFDAVVNTARTGVAKPDHRVFEAAAEAVGVELRRCLFIDDTPGHVAAARAAGLTGIHYRHVDQLRTATAALRP</sequence>
<dbReference type="SFLD" id="SFLDS00003">
    <property type="entry name" value="Haloacid_Dehalogenase"/>
    <property type="match status" value="1"/>
</dbReference>
<comment type="caution">
    <text evidence="1">The sequence shown here is derived from an EMBL/GenBank/DDBJ whole genome shotgun (WGS) entry which is preliminary data.</text>
</comment>
<dbReference type="InterPro" id="IPR036412">
    <property type="entry name" value="HAD-like_sf"/>
</dbReference>
<dbReference type="PRINTS" id="PR00413">
    <property type="entry name" value="HADHALOGNASE"/>
</dbReference>
<evidence type="ECO:0000313" key="1">
    <source>
        <dbReference type="EMBL" id="GHI69155.1"/>
    </source>
</evidence>
<accession>A0ABQ3SLZ1</accession>
<dbReference type="Gene3D" id="3.40.50.1000">
    <property type="entry name" value="HAD superfamily/HAD-like"/>
    <property type="match status" value="1"/>
</dbReference>
<dbReference type="NCBIfam" id="TIGR01509">
    <property type="entry name" value="HAD-SF-IA-v3"/>
    <property type="match status" value="1"/>
</dbReference>
<dbReference type="InterPro" id="IPR006439">
    <property type="entry name" value="HAD-SF_hydro_IA"/>
</dbReference>
<gene>
    <name evidence="1" type="ORF">Snoj_30730</name>
</gene>
<organism evidence="1 2">
    <name type="scientific">Streptomyces nojiriensis</name>
    <dbReference type="NCBI Taxonomy" id="66374"/>
    <lineage>
        <taxon>Bacteria</taxon>
        <taxon>Bacillati</taxon>
        <taxon>Actinomycetota</taxon>
        <taxon>Actinomycetes</taxon>
        <taxon>Kitasatosporales</taxon>
        <taxon>Streptomycetaceae</taxon>
        <taxon>Streptomyces</taxon>
    </lineage>
</organism>
<evidence type="ECO:0008006" key="3">
    <source>
        <dbReference type="Google" id="ProtNLM"/>
    </source>
</evidence>
<dbReference type="SUPFAM" id="SSF56784">
    <property type="entry name" value="HAD-like"/>
    <property type="match status" value="1"/>
</dbReference>
<reference evidence="2" key="1">
    <citation type="submission" date="2023-07" db="EMBL/GenBank/DDBJ databases">
        <title>Whole genome shotgun sequence of Streptomyces nojiriensis NBRC 13794.</title>
        <authorList>
            <person name="Komaki H."/>
            <person name="Tamura T."/>
        </authorList>
    </citation>
    <scope>NUCLEOTIDE SEQUENCE [LARGE SCALE GENOMIC DNA]</scope>
    <source>
        <strain evidence="2">NBRC 13794</strain>
    </source>
</reference>
<dbReference type="InterPro" id="IPR023214">
    <property type="entry name" value="HAD_sf"/>
</dbReference>
<dbReference type="Pfam" id="PF00702">
    <property type="entry name" value="Hydrolase"/>
    <property type="match status" value="1"/>
</dbReference>
<dbReference type="Proteomes" id="UP000613974">
    <property type="component" value="Unassembled WGS sequence"/>
</dbReference>
<name>A0ABQ3SLZ1_9ACTN</name>